<dbReference type="PANTHER" id="PTHR35450">
    <property type="entry name" value="REVERSE TRANSCRIPTASE DOMAIN-CONTAINING PROTEIN"/>
    <property type="match status" value="1"/>
</dbReference>
<protein>
    <submittedName>
        <fullName evidence="2">Uncharacterized protein</fullName>
    </submittedName>
</protein>
<dbReference type="AlphaFoldDB" id="A0A6A3GU49"/>
<organism evidence="2 7">
    <name type="scientific">Phytophthora rubi</name>
    <dbReference type="NCBI Taxonomy" id="129364"/>
    <lineage>
        <taxon>Eukaryota</taxon>
        <taxon>Sar</taxon>
        <taxon>Stramenopiles</taxon>
        <taxon>Oomycota</taxon>
        <taxon>Peronosporomycetes</taxon>
        <taxon>Peronosporales</taxon>
        <taxon>Peronosporaceae</taxon>
        <taxon>Phytophthora</taxon>
    </lineage>
</organism>
<feature type="region of interest" description="Disordered" evidence="1">
    <location>
        <begin position="1"/>
        <end position="22"/>
    </location>
</feature>
<name>A0A6A3GU49_9STRA</name>
<evidence type="ECO:0000256" key="1">
    <source>
        <dbReference type="SAM" id="MobiDB-lite"/>
    </source>
</evidence>
<feature type="compositionally biased region" description="Low complexity" evidence="1">
    <location>
        <begin position="1"/>
        <end position="14"/>
    </location>
</feature>
<evidence type="ECO:0000313" key="4">
    <source>
        <dbReference type="EMBL" id="KAE9343002.1"/>
    </source>
</evidence>
<evidence type="ECO:0000313" key="6">
    <source>
        <dbReference type="Proteomes" id="UP000434957"/>
    </source>
</evidence>
<dbReference type="EMBL" id="QXFU01006647">
    <property type="protein sequence ID" value="KAE8960454.1"/>
    <property type="molecule type" value="Genomic_DNA"/>
</dbReference>
<dbReference type="EMBL" id="QXFV01000483">
    <property type="protein sequence ID" value="KAE9036225.1"/>
    <property type="molecule type" value="Genomic_DNA"/>
</dbReference>
<dbReference type="Proteomes" id="UP000434957">
    <property type="component" value="Unassembled WGS sequence"/>
</dbReference>
<reference evidence="5 7" key="1">
    <citation type="submission" date="2018-09" db="EMBL/GenBank/DDBJ databases">
        <title>Genomic investigation of the strawberry pathogen Phytophthora fragariae indicates pathogenicity is determined by transcriptional variation in three key races.</title>
        <authorList>
            <person name="Adams T.M."/>
            <person name="Armitage A.D."/>
            <person name="Sobczyk M.K."/>
            <person name="Bates H.J."/>
            <person name="Dunwell J.M."/>
            <person name="Nellist C.F."/>
            <person name="Harrison R.J."/>
        </authorList>
    </citation>
    <scope>NUCLEOTIDE SEQUENCE [LARGE SCALE GENOMIC DNA]</scope>
    <source>
        <strain evidence="3 5">SCRP249</strain>
        <strain evidence="2 7">SCRP324</strain>
        <strain evidence="4 6">SCRP333</strain>
    </source>
</reference>
<evidence type="ECO:0000313" key="7">
    <source>
        <dbReference type="Proteomes" id="UP000435112"/>
    </source>
</evidence>
<dbReference type="Proteomes" id="UP000429607">
    <property type="component" value="Unassembled WGS sequence"/>
</dbReference>
<proteinExistence type="predicted"/>
<dbReference type="EMBL" id="QXFT01000472">
    <property type="protein sequence ID" value="KAE9343002.1"/>
    <property type="molecule type" value="Genomic_DNA"/>
</dbReference>
<comment type="caution">
    <text evidence="2">The sequence shown here is derived from an EMBL/GenBank/DDBJ whole genome shotgun (WGS) entry which is preliminary data.</text>
</comment>
<accession>A0A6A3GU49</accession>
<sequence length="340" mass="38307">MSSRGSSSTLSLPLRPTPKPTVQRRHWLAVGERAAHPAHPPPSTQAPCRHPRSVFRVPHHNKLLDHKTVLRYVRLYLKIRHQTRWKDLDQGNTVRVHGGPGAKFVSTGAGMSDDDYRFGVKARLNQVDTNSVLKRKRQTSRKTCRDSTCSETETLAHIGSKIRSALERAKSTAELRLKQTVPEYTGAALRPDIVLQNVAAKKMVIADLAVTFEEHAAGTRHSSLQLSHDHKTLKYQPIVAELRLKEWQVQTAAIVYGSLGSVQPSNFKTYTEKLKLHKDEARQLDLQLSSHCIHASHHIWDWHCWRHREGQRSGNAPRAPRGSGGPRGAHRRLEHGGRGR</sequence>
<evidence type="ECO:0000313" key="5">
    <source>
        <dbReference type="Proteomes" id="UP000429607"/>
    </source>
</evidence>
<dbReference type="Proteomes" id="UP000435112">
    <property type="component" value="Unassembled WGS sequence"/>
</dbReference>
<keyword evidence="6" id="KW-1185">Reference proteome</keyword>
<feature type="region of interest" description="Disordered" evidence="1">
    <location>
        <begin position="310"/>
        <end position="340"/>
    </location>
</feature>
<dbReference type="OrthoDB" id="347587at2759"/>
<evidence type="ECO:0000313" key="2">
    <source>
        <dbReference type="EMBL" id="KAE8960454.1"/>
    </source>
</evidence>
<gene>
    <name evidence="3" type="ORF">PR001_g8945</name>
    <name evidence="2" type="ORF">PR002_g30209</name>
    <name evidence="4" type="ORF">PR003_g9186</name>
</gene>
<evidence type="ECO:0000313" key="3">
    <source>
        <dbReference type="EMBL" id="KAE9036225.1"/>
    </source>
</evidence>
<dbReference type="PANTHER" id="PTHR35450:SF2">
    <property type="entry name" value="REVERSE TRANSCRIPTASE DOMAIN-CONTAINING PROTEIN"/>
    <property type="match status" value="1"/>
</dbReference>